<dbReference type="Pfam" id="PF02321">
    <property type="entry name" value="OEP"/>
    <property type="match status" value="1"/>
</dbReference>
<dbReference type="SUPFAM" id="SSF56954">
    <property type="entry name" value="Outer membrane efflux proteins (OEP)"/>
    <property type="match status" value="1"/>
</dbReference>
<sequence length="476" mass="54758">MKVTPFFTLRGVQRHFALPVLASSLLLAMSPHVIAEEKKVAESTQTGPEIWTVTSQMPAQPLPNPLTLEYLLNEFPLRSYQAGLNQALWQVNQAQAQSYAVQNNVQLNLEGRLSRREFTEEAQSHNRLALHFGKVLYDGNLNQKQQLALQGMADAEKIRFEAQRELHKISVMRAFFDAILADFQFRIDNEAMAIEYIAFDKTKDRHSLGRVSDVDLLQAESNYQTALLNRSRSEQNLLKMRLFLANTLGYAEARPDKLQLPNLKIYAQRDAKQLKLNELQQSVEQHPQLVALKQQWQAQLHKVVAARNANRPVIRADAWVGQLSSYPELREGSWRADLSLQMPLYDSGLQDSQIEQEQAKLQHYQAQYDALSMELREQVTDLYFQLQLLKTEQKKHYLFGDYADLYLDYSRALYENETATDLGDSMVRLSEANYNMTEWQFKQALLWAQLDYLQGKPLALFVAAKTESEPQSDAEK</sequence>
<keyword evidence="4" id="KW-1185">Reference proteome</keyword>
<evidence type="ECO:0000313" key="4">
    <source>
        <dbReference type="Proteomes" id="UP000664835"/>
    </source>
</evidence>
<feature type="signal peptide" evidence="2">
    <location>
        <begin position="1"/>
        <end position="35"/>
    </location>
</feature>
<dbReference type="PANTHER" id="PTHR30203">
    <property type="entry name" value="OUTER MEMBRANE CATION EFFLUX PROTEIN"/>
    <property type="match status" value="1"/>
</dbReference>
<dbReference type="InterPro" id="IPR010131">
    <property type="entry name" value="MdtP/NodT-like"/>
</dbReference>
<accession>A0ABS3Q1C3</accession>
<evidence type="ECO:0000256" key="1">
    <source>
        <dbReference type="ARBA" id="ARBA00007613"/>
    </source>
</evidence>
<dbReference type="InterPro" id="IPR003423">
    <property type="entry name" value="OMP_efflux"/>
</dbReference>
<protein>
    <submittedName>
        <fullName evidence="3">TolC family protein</fullName>
    </submittedName>
</protein>
<dbReference type="Gene3D" id="1.20.1600.10">
    <property type="entry name" value="Outer membrane efflux proteins (OEP)"/>
    <property type="match status" value="1"/>
</dbReference>
<evidence type="ECO:0000256" key="2">
    <source>
        <dbReference type="SAM" id="SignalP"/>
    </source>
</evidence>
<gene>
    <name evidence="3" type="ORF">J3998_00790</name>
</gene>
<dbReference type="RefSeq" id="WP_208146411.1">
    <property type="nucleotide sequence ID" value="NZ_JAGETV010000001.1"/>
</dbReference>
<comment type="caution">
    <text evidence="3">The sequence shown here is derived from an EMBL/GenBank/DDBJ whole genome shotgun (WGS) entry which is preliminary data.</text>
</comment>
<proteinExistence type="inferred from homology"/>
<comment type="similarity">
    <text evidence="1">Belongs to the outer membrane factor (OMF) (TC 1.B.17) family.</text>
</comment>
<dbReference type="Proteomes" id="UP000664835">
    <property type="component" value="Unassembled WGS sequence"/>
</dbReference>
<evidence type="ECO:0000313" key="3">
    <source>
        <dbReference type="EMBL" id="MBO1926098.1"/>
    </source>
</evidence>
<keyword evidence="2" id="KW-0732">Signal</keyword>
<feature type="chain" id="PRO_5047093755" evidence="2">
    <location>
        <begin position="36"/>
        <end position="476"/>
    </location>
</feature>
<reference evidence="3 4" key="1">
    <citation type="submission" date="2021-03" db="EMBL/GenBank/DDBJ databases">
        <title>Thiomicrorhabdus sp.nov.,novel sulfur-oxidizing bacteria isolated from coastal sediment.</title>
        <authorList>
            <person name="Liu X."/>
        </authorList>
    </citation>
    <scope>NUCLEOTIDE SEQUENCE [LARGE SCALE GENOMIC DNA]</scope>
    <source>
        <strain evidence="3 4">6S2-11</strain>
    </source>
</reference>
<dbReference type="EMBL" id="JAGETV010000001">
    <property type="protein sequence ID" value="MBO1926098.1"/>
    <property type="molecule type" value="Genomic_DNA"/>
</dbReference>
<name>A0ABS3Q1C3_9GAMM</name>
<organism evidence="3 4">
    <name type="scientific">Thiomicrorhabdus marina</name>
    <dbReference type="NCBI Taxonomy" id="2818442"/>
    <lineage>
        <taxon>Bacteria</taxon>
        <taxon>Pseudomonadati</taxon>
        <taxon>Pseudomonadota</taxon>
        <taxon>Gammaproteobacteria</taxon>
        <taxon>Thiotrichales</taxon>
        <taxon>Piscirickettsiaceae</taxon>
        <taxon>Thiomicrorhabdus</taxon>
    </lineage>
</organism>